<keyword evidence="2" id="KW-1185">Reference proteome</keyword>
<proteinExistence type="predicted"/>
<dbReference type="Proteomes" id="UP001162030">
    <property type="component" value="Chromosome"/>
</dbReference>
<evidence type="ECO:0000313" key="1">
    <source>
        <dbReference type="EMBL" id="CAI8934236.1"/>
    </source>
</evidence>
<gene>
    <name evidence="1" type="ORF">MSZNOR_4107</name>
</gene>
<dbReference type="EMBL" id="OX458333">
    <property type="protein sequence ID" value="CAI8934236.1"/>
    <property type="molecule type" value="Genomic_DNA"/>
</dbReference>
<accession>A0ABM9I739</accession>
<name>A0ABM9I739_9GAMM</name>
<protein>
    <submittedName>
        <fullName evidence="1">Uncharacterized protein</fullName>
    </submittedName>
</protein>
<reference evidence="1 2" key="1">
    <citation type="submission" date="2023-03" db="EMBL/GenBank/DDBJ databases">
        <authorList>
            <person name="Pearce D."/>
        </authorList>
    </citation>
    <scope>NUCLEOTIDE SEQUENCE [LARGE SCALE GENOMIC DNA]</scope>
    <source>
        <strain evidence="1">Msz</strain>
    </source>
</reference>
<organism evidence="1 2">
    <name type="scientific">Methylocaldum szegediense</name>
    <dbReference type="NCBI Taxonomy" id="73780"/>
    <lineage>
        <taxon>Bacteria</taxon>
        <taxon>Pseudomonadati</taxon>
        <taxon>Pseudomonadota</taxon>
        <taxon>Gammaproteobacteria</taxon>
        <taxon>Methylococcales</taxon>
        <taxon>Methylococcaceae</taxon>
        <taxon>Methylocaldum</taxon>
    </lineage>
</organism>
<evidence type="ECO:0000313" key="2">
    <source>
        <dbReference type="Proteomes" id="UP001162030"/>
    </source>
</evidence>
<sequence>MRDLTPNRQYLYRRRYSIFIAISSKIQKTSVHPIGKPKADAELNPERQAARRIGFWARHRHHNRRP</sequence>